<keyword evidence="4" id="KW-1185">Reference proteome</keyword>
<evidence type="ECO:0000256" key="1">
    <source>
        <dbReference type="SAM" id="MobiDB-lite"/>
    </source>
</evidence>
<proteinExistence type="predicted"/>
<dbReference type="EMBL" id="CP053564">
    <property type="protein sequence ID" value="QJY47853.1"/>
    <property type="molecule type" value="Genomic_DNA"/>
</dbReference>
<name>A0A6M6JL02_9PSEU</name>
<feature type="region of interest" description="Disordered" evidence="1">
    <location>
        <begin position="81"/>
        <end position="100"/>
    </location>
</feature>
<evidence type="ECO:0000313" key="3">
    <source>
        <dbReference type="EMBL" id="QJY47853.1"/>
    </source>
</evidence>
<accession>A0A6M6JL02</accession>
<organism evidence="3 4">
    <name type="scientific">Pseudonocardia broussonetiae</name>
    <dbReference type="NCBI Taxonomy" id="2736640"/>
    <lineage>
        <taxon>Bacteria</taxon>
        <taxon>Bacillati</taxon>
        <taxon>Actinomycetota</taxon>
        <taxon>Actinomycetes</taxon>
        <taxon>Pseudonocardiales</taxon>
        <taxon>Pseudonocardiaceae</taxon>
        <taxon>Pseudonocardia</taxon>
    </lineage>
</organism>
<sequence>MSTDPTRHSMRDSLGIAALGGLAVLCCAGPALLAAGALGMLGSWLLNPWLIGAAMLLALGAVGLRLRHRAAASGGADGELCCPPAPDAGQSPPAPAARTR</sequence>
<dbReference type="AlphaFoldDB" id="A0A6M6JL02"/>
<gene>
    <name evidence="3" type="ORF">HOP40_20270</name>
</gene>
<feature type="transmembrane region" description="Helical" evidence="2">
    <location>
        <begin position="45"/>
        <end position="64"/>
    </location>
</feature>
<evidence type="ECO:0000256" key="2">
    <source>
        <dbReference type="SAM" id="Phobius"/>
    </source>
</evidence>
<keyword evidence="2" id="KW-0472">Membrane</keyword>
<evidence type="ECO:0008006" key="5">
    <source>
        <dbReference type="Google" id="ProtNLM"/>
    </source>
</evidence>
<dbReference type="Proteomes" id="UP000505377">
    <property type="component" value="Chromosome"/>
</dbReference>
<protein>
    <recommendedName>
        <fullName evidence="5">Mercuric ion transport protein</fullName>
    </recommendedName>
</protein>
<dbReference type="KEGG" id="pbro:HOP40_20270"/>
<keyword evidence="2" id="KW-0812">Transmembrane</keyword>
<reference evidence="3 4" key="1">
    <citation type="submission" date="2020-05" db="EMBL/GenBank/DDBJ databases">
        <authorList>
            <person name="Mo P."/>
        </authorList>
    </citation>
    <scope>NUCLEOTIDE SEQUENCE [LARGE SCALE GENOMIC DNA]</scope>
    <source>
        <strain evidence="3 4">Gen01</strain>
    </source>
</reference>
<evidence type="ECO:0000313" key="4">
    <source>
        <dbReference type="Proteomes" id="UP000505377"/>
    </source>
</evidence>
<keyword evidence="2" id="KW-1133">Transmembrane helix</keyword>